<evidence type="ECO:0000256" key="6">
    <source>
        <dbReference type="ARBA" id="ARBA00022776"/>
    </source>
</evidence>
<evidence type="ECO:0000256" key="4">
    <source>
        <dbReference type="ARBA" id="ARBA00022618"/>
    </source>
</evidence>
<feature type="region of interest" description="Disordered" evidence="11">
    <location>
        <begin position="187"/>
        <end position="217"/>
    </location>
</feature>
<dbReference type="Pfam" id="PF25762">
    <property type="entry name" value="HAUS1"/>
    <property type="match status" value="1"/>
</dbReference>
<keyword evidence="6" id="KW-0498">Mitosis</keyword>
<sequence>MSLMLPNVSDCYDLSTQASPSKARAEAFEVHSWTLVLTWLSALYHPSPAPSFERNATTLKALQSLMAENVAADRLRDLLFRAQIEELNASQHCSSTPTDTSPDSLLHLLGSSLPHTANSALESLASSAVLLGCPTSNTNESILDSLSTQILMMPRDIIKLETQLSASNNLVSDFRTETVQLRIPMVSHPDDHQPENDGSASDLEVHPSTPHTSTSSTINYSHLHAQTLQHQRETKQLTLKCAEYESRITALERQATSRPVNGPSLAGLATKQQAIDTKKKRVETLEKAIRVFNGLPPDVHASRAEVQRVQAELDILTRTRDELFQSLGG</sequence>
<dbReference type="InterPro" id="IPR026243">
    <property type="entry name" value="HAUS1"/>
</dbReference>
<evidence type="ECO:0000313" key="12">
    <source>
        <dbReference type="EMBL" id="KAK5060822.1"/>
    </source>
</evidence>
<proteinExistence type="inferred from homology"/>
<evidence type="ECO:0008006" key="14">
    <source>
        <dbReference type="Google" id="ProtNLM"/>
    </source>
</evidence>
<evidence type="ECO:0000256" key="9">
    <source>
        <dbReference type="ARBA" id="ARBA00023306"/>
    </source>
</evidence>
<dbReference type="PANTHER" id="PTHR31570">
    <property type="entry name" value="HAUS AUGMIN-LIKE COMPLEX SUBUNIT 1"/>
    <property type="match status" value="1"/>
</dbReference>
<evidence type="ECO:0000313" key="13">
    <source>
        <dbReference type="Proteomes" id="UP001345691"/>
    </source>
</evidence>
<name>A0ABR0JCT0_9EURO</name>
<evidence type="ECO:0000256" key="1">
    <source>
        <dbReference type="ARBA" id="ARBA00004186"/>
    </source>
</evidence>
<evidence type="ECO:0000256" key="7">
    <source>
        <dbReference type="ARBA" id="ARBA00023054"/>
    </source>
</evidence>
<reference evidence="12 13" key="1">
    <citation type="submission" date="2023-08" db="EMBL/GenBank/DDBJ databases">
        <title>Black Yeasts Isolated from many extreme environments.</title>
        <authorList>
            <person name="Coleine C."/>
            <person name="Stajich J.E."/>
            <person name="Selbmann L."/>
        </authorList>
    </citation>
    <scope>NUCLEOTIDE SEQUENCE [LARGE SCALE GENOMIC DNA]</scope>
    <source>
        <strain evidence="12 13">CCFEE 6328</strain>
    </source>
</reference>
<comment type="similarity">
    <text evidence="2">Belongs to the HAUS1 family.</text>
</comment>
<keyword evidence="8" id="KW-0206">Cytoskeleton</keyword>
<keyword evidence="5" id="KW-0493">Microtubule</keyword>
<feature type="coiled-coil region" evidence="10">
    <location>
        <begin position="234"/>
        <end position="326"/>
    </location>
</feature>
<dbReference type="PANTHER" id="PTHR31570:SF1">
    <property type="entry name" value="HAUS AUGMIN-LIKE COMPLEX SUBUNIT 1"/>
    <property type="match status" value="1"/>
</dbReference>
<gene>
    <name evidence="12" type="ORF">LTR69_005421</name>
</gene>
<dbReference type="Proteomes" id="UP001345691">
    <property type="component" value="Unassembled WGS sequence"/>
</dbReference>
<protein>
    <recommendedName>
        <fullName evidence="14">HAUS augmin-like complex subunit 1</fullName>
    </recommendedName>
</protein>
<feature type="compositionally biased region" description="Low complexity" evidence="11">
    <location>
        <begin position="206"/>
        <end position="217"/>
    </location>
</feature>
<evidence type="ECO:0000256" key="3">
    <source>
        <dbReference type="ARBA" id="ARBA00022490"/>
    </source>
</evidence>
<comment type="subcellular location">
    <subcellularLocation>
        <location evidence="1">Cytoplasm</location>
        <location evidence="1">Cytoskeleton</location>
        <location evidence="1">Spindle</location>
    </subcellularLocation>
</comment>
<evidence type="ECO:0000256" key="5">
    <source>
        <dbReference type="ARBA" id="ARBA00022701"/>
    </source>
</evidence>
<comment type="caution">
    <text evidence="12">The sequence shown here is derived from an EMBL/GenBank/DDBJ whole genome shotgun (WGS) entry which is preliminary data.</text>
</comment>
<evidence type="ECO:0000256" key="2">
    <source>
        <dbReference type="ARBA" id="ARBA00005479"/>
    </source>
</evidence>
<keyword evidence="4" id="KW-0132">Cell division</keyword>
<evidence type="ECO:0000256" key="11">
    <source>
        <dbReference type="SAM" id="MobiDB-lite"/>
    </source>
</evidence>
<keyword evidence="9" id="KW-0131">Cell cycle</keyword>
<keyword evidence="13" id="KW-1185">Reference proteome</keyword>
<organism evidence="12 13">
    <name type="scientific">Exophiala sideris</name>
    <dbReference type="NCBI Taxonomy" id="1016849"/>
    <lineage>
        <taxon>Eukaryota</taxon>
        <taxon>Fungi</taxon>
        <taxon>Dikarya</taxon>
        <taxon>Ascomycota</taxon>
        <taxon>Pezizomycotina</taxon>
        <taxon>Eurotiomycetes</taxon>
        <taxon>Chaetothyriomycetidae</taxon>
        <taxon>Chaetothyriales</taxon>
        <taxon>Herpotrichiellaceae</taxon>
        <taxon>Exophiala</taxon>
    </lineage>
</organism>
<evidence type="ECO:0000256" key="10">
    <source>
        <dbReference type="SAM" id="Coils"/>
    </source>
</evidence>
<evidence type="ECO:0000256" key="8">
    <source>
        <dbReference type="ARBA" id="ARBA00023212"/>
    </source>
</evidence>
<keyword evidence="7 10" id="KW-0175">Coiled coil</keyword>
<accession>A0ABR0JCT0</accession>
<keyword evidence="3" id="KW-0963">Cytoplasm</keyword>
<dbReference type="EMBL" id="JAVRRF010000010">
    <property type="protein sequence ID" value="KAK5060822.1"/>
    <property type="molecule type" value="Genomic_DNA"/>
</dbReference>